<dbReference type="Proteomes" id="UP000235836">
    <property type="component" value="Unassembled WGS sequence"/>
</dbReference>
<organism evidence="1 2">
    <name type="scientific">Corynebacterium tuscaniense</name>
    <dbReference type="NCBI Taxonomy" id="302449"/>
    <lineage>
        <taxon>Bacteria</taxon>
        <taxon>Bacillati</taxon>
        <taxon>Actinomycetota</taxon>
        <taxon>Actinomycetes</taxon>
        <taxon>Mycobacteriales</taxon>
        <taxon>Corynebacteriaceae</taxon>
        <taxon>Corynebacterium</taxon>
    </lineage>
</organism>
<reference evidence="1 2" key="1">
    <citation type="submission" date="2017-09" db="EMBL/GenBank/DDBJ databases">
        <title>Bacterial strain isolated from the female urinary microbiota.</title>
        <authorList>
            <person name="Thomas-White K."/>
            <person name="Kumar N."/>
            <person name="Forster S."/>
            <person name="Putonti C."/>
            <person name="Lawley T."/>
            <person name="Wolfe A.J."/>
        </authorList>
    </citation>
    <scope>NUCLEOTIDE SEQUENCE [LARGE SCALE GENOMIC DNA]</scope>
    <source>
        <strain evidence="1 2">UMB0792</strain>
    </source>
</reference>
<dbReference type="Pfam" id="PF07751">
    <property type="entry name" value="Abi_2"/>
    <property type="match status" value="1"/>
</dbReference>
<protein>
    <submittedName>
        <fullName evidence="1">Abortive phage resistance protein</fullName>
    </submittedName>
</protein>
<dbReference type="AlphaFoldDB" id="A0A2N6T6G4"/>
<dbReference type="RefSeq" id="WP_102723699.1">
    <property type="nucleotide sequence ID" value="NZ_PNHG01000004.1"/>
</dbReference>
<keyword evidence="2" id="KW-1185">Reference proteome</keyword>
<proteinExistence type="predicted"/>
<comment type="caution">
    <text evidence="1">The sequence shown here is derived from an EMBL/GenBank/DDBJ whole genome shotgun (WGS) entry which is preliminary data.</text>
</comment>
<dbReference type="EMBL" id="PNHG01000004">
    <property type="protein sequence ID" value="PMC64897.1"/>
    <property type="molecule type" value="Genomic_DNA"/>
</dbReference>
<accession>A0A2N6T6G4</accession>
<dbReference type="InterPro" id="IPR011664">
    <property type="entry name" value="Abi_system_AbiD/AbiF-like"/>
</dbReference>
<evidence type="ECO:0000313" key="1">
    <source>
        <dbReference type="EMBL" id="PMC64897.1"/>
    </source>
</evidence>
<gene>
    <name evidence="1" type="ORF">CJ203_04050</name>
</gene>
<sequence>MNRRKDYLSIQEQVDKIVSRGLRIPSEKDVAHFLERNNYYRFSGYMRYFQEDLANGNDAFVTDVAWGEIVDLYELDARLRSFLMDGIQQAEVATRTAFALSEGAIHGPYENYLGATAYKSPKNLAVTPTHKLIASELERSKEPFVSKYRKDAMGTGSAWLKDVPVWVAVETFSLGTLSKAITYRNDGGHVYAATCSTLGVGKPFLASQLRSFTFLRNKCAHSSRLWNSFTRDQPRVPDSAKNRAERLLGAPYEPNSVLATIVALDNFLFRTGMRVGFLEECLDLTAGNPLFRRGIADPQNS</sequence>
<evidence type="ECO:0000313" key="2">
    <source>
        <dbReference type="Proteomes" id="UP000235836"/>
    </source>
</evidence>
<name>A0A2N6T6G4_9CORY</name>